<dbReference type="GO" id="GO:0006612">
    <property type="term" value="P:protein targeting to membrane"/>
    <property type="evidence" value="ECO:0007669"/>
    <property type="project" value="TreeGrafter"/>
</dbReference>
<proteinExistence type="inferred from homology"/>
<name>A0A914AIN0_PATMI</name>
<keyword evidence="3 10" id="KW-0808">Transferase</keyword>
<feature type="transmembrane region" description="Helical" evidence="10">
    <location>
        <begin position="58"/>
        <end position="77"/>
    </location>
</feature>
<dbReference type="Proteomes" id="UP000887568">
    <property type="component" value="Unplaced"/>
</dbReference>
<accession>A0A914AIN0</accession>
<feature type="transmembrane region" description="Helical" evidence="10">
    <location>
        <begin position="187"/>
        <end position="210"/>
    </location>
</feature>
<evidence type="ECO:0000256" key="11">
    <source>
        <dbReference type="SAM" id="MobiDB-lite"/>
    </source>
</evidence>
<feature type="compositionally biased region" description="Basic and acidic residues" evidence="11">
    <location>
        <begin position="117"/>
        <end position="128"/>
    </location>
</feature>
<dbReference type="EC" id="2.3.1.225" evidence="10"/>
<dbReference type="PANTHER" id="PTHR22883">
    <property type="entry name" value="ZINC FINGER DHHC DOMAIN CONTAINING PROTEIN"/>
    <property type="match status" value="1"/>
</dbReference>
<feature type="domain" description="Palmitoyltransferase DHHC" evidence="12">
    <location>
        <begin position="141"/>
        <end position="263"/>
    </location>
</feature>
<dbReference type="OMA" id="TWELWFR"/>
<reference evidence="13" key="1">
    <citation type="submission" date="2022-11" db="UniProtKB">
        <authorList>
            <consortium name="EnsemblMetazoa"/>
        </authorList>
    </citation>
    <scope>IDENTIFICATION</scope>
</reference>
<keyword evidence="6 10" id="KW-0472">Membrane</keyword>
<evidence type="ECO:0000256" key="2">
    <source>
        <dbReference type="ARBA" id="ARBA00008574"/>
    </source>
</evidence>
<keyword evidence="7" id="KW-0564">Palmitate</keyword>
<keyword evidence="4 10" id="KW-0812">Transmembrane</keyword>
<evidence type="ECO:0000256" key="5">
    <source>
        <dbReference type="ARBA" id="ARBA00022989"/>
    </source>
</evidence>
<evidence type="ECO:0000259" key="12">
    <source>
        <dbReference type="Pfam" id="PF01529"/>
    </source>
</evidence>
<dbReference type="EnsemblMetazoa" id="XM_038207658.1">
    <property type="protein sequence ID" value="XP_038063586.1"/>
    <property type="gene ID" value="LOC119734266"/>
</dbReference>
<feature type="transmembrane region" description="Helical" evidence="10">
    <location>
        <begin position="222"/>
        <end position="244"/>
    </location>
</feature>
<comment type="catalytic activity">
    <reaction evidence="10">
        <text>L-cysteinyl-[protein] + hexadecanoyl-CoA = S-hexadecanoyl-L-cysteinyl-[protein] + CoA</text>
        <dbReference type="Rhea" id="RHEA:36683"/>
        <dbReference type="Rhea" id="RHEA-COMP:10131"/>
        <dbReference type="Rhea" id="RHEA-COMP:11032"/>
        <dbReference type="ChEBI" id="CHEBI:29950"/>
        <dbReference type="ChEBI" id="CHEBI:57287"/>
        <dbReference type="ChEBI" id="CHEBI:57379"/>
        <dbReference type="ChEBI" id="CHEBI:74151"/>
        <dbReference type="EC" id="2.3.1.225"/>
    </reaction>
</comment>
<dbReference type="CTD" id="84885"/>
<organism evidence="13 14">
    <name type="scientific">Patiria miniata</name>
    <name type="common">Bat star</name>
    <name type="synonym">Asterina miniata</name>
    <dbReference type="NCBI Taxonomy" id="46514"/>
    <lineage>
        <taxon>Eukaryota</taxon>
        <taxon>Metazoa</taxon>
        <taxon>Echinodermata</taxon>
        <taxon>Eleutherozoa</taxon>
        <taxon>Asterozoa</taxon>
        <taxon>Asteroidea</taxon>
        <taxon>Valvatacea</taxon>
        <taxon>Valvatida</taxon>
        <taxon>Asterinidae</taxon>
        <taxon>Patiria</taxon>
    </lineage>
</organism>
<dbReference type="Pfam" id="PF01529">
    <property type="entry name" value="DHHC"/>
    <property type="match status" value="1"/>
</dbReference>
<evidence type="ECO:0000256" key="4">
    <source>
        <dbReference type="ARBA" id="ARBA00022692"/>
    </source>
</evidence>
<evidence type="ECO:0000313" key="14">
    <source>
        <dbReference type="Proteomes" id="UP000887568"/>
    </source>
</evidence>
<keyword evidence="5 10" id="KW-1133">Transmembrane helix</keyword>
<dbReference type="OrthoDB" id="331948at2759"/>
<dbReference type="InterPro" id="IPR039859">
    <property type="entry name" value="PFA4/ZDH16/20/ERF2-like"/>
</dbReference>
<evidence type="ECO:0000256" key="10">
    <source>
        <dbReference type="RuleBase" id="RU079119"/>
    </source>
</evidence>
<protein>
    <recommendedName>
        <fullName evidence="10">Palmitoyltransferase</fullName>
        <ecNumber evidence="10">2.3.1.225</ecNumber>
    </recommendedName>
</protein>
<evidence type="ECO:0000256" key="3">
    <source>
        <dbReference type="ARBA" id="ARBA00022679"/>
    </source>
</evidence>
<dbReference type="GO" id="GO:0005783">
    <property type="term" value="C:endoplasmic reticulum"/>
    <property type="evidence" value="ECO:0007669"/>
    <property type="project" value="TreeGrafter"/>
</dbReference>
<dbReference type="InterPro" id="IPR001594">
    <property type="entry name" value="Palmitoyltrfase_DHHC"/>
</dbReference>
<feature type="region of interest" description="Disordered" evidence="11">
    <location>
        <begin position="92"/>
        <end position="135"/>
    </location>
</feature>
<comment type="similarity">
    <text evidence="2 10">Belongs to the DHHC palmitoyltransferase family.</text>
</comment>
<sequence>MNVFVRGRRHLTIMSQKLFWKVTSGMFIRTFHVGLTVAVLCVLIFKDTALREAILQRNIPYVLAFATLLTISGGLYFQASLMDPGFVPVDQTKTPNWDNDSSSESDDAKDDEEEEDDSRRSSKDEEAVRMLSSPRQRTHVRPRKCDFCEIKQPIRSKHCEDCSRCVRKFDHHCPWLENCVGESNHRFFWLFLLTETALVVWSLQITWGAFQWKSTLYEWLKANAFFFVCIVIIALAAMALTGLLCCHSYMMITNQTTWEFMSHNRITYLRDFEESVNPFDEGYLRNCIKFFFYCPYRRWERLVEKKCECVHPSNSV</sequence>
<evidence type="ECO:0000256" key="6">
    <source>
        <dbReference type="ARBA" id="ARBA00023136"/>
    </source>
</evidence>
<comment type="domain">
    <text evidence="10">The DHHC domain is required for palmitoyltransferase activity.</text>
</comment>
<dbReference type="GO" id="GO:0019706">
    <property type="term" value="F:protein-cysteine S-palmitoyltransferase activity"/>
    <property type="evidence" value="ECO:0007669"/>
    <property type="project" value="UniProtKB-EC"/>
</dbReference>
<dbReference type="RefSeq" id="XP_038063587.1">
    <property type="nucleotide sequence ID" value="XM_038207659.1"/>
</dbReference>
<comment type="subcellular location">
    <subcellularLocation>
        <location evidence="1">Endomembrane system</location>
        <topology evidence="1">Multi-pass membrane protein</topology>
    </subcellularLocation>
</comment>
<dbReference type="AlphaFoldDB" id="A0A914AIN0"/>
<keyword evidence="8" id="KW-0449">Lipoprotein</keyword>
<keyword evidence="14" id="KW-1185">Reference proteome</keyword>
<dbReference type="GeneID" id="119734266"/>
<keyword evidence="9 10" id="KW-0012">Acyltransferase</keyword>
<dbReference type="PANTHER" id="PTHR22883:SF301">
    <property type="entry name" value="PALMITOYLTRANSFERASE ZDHHC12"/>
    <property type="match status" value="1"/>
</dbReference>
<dbReference type="PROSITE" id="PS50216">
    <property type="entry name" value="DHHC"/>
    <property type="match status" value="1"/>
</dbReference>
<evidence type="ECO:0000256" key="7">
    <source>
        <dbReference type="ARBA" id="ARBA00023139"/>
    </source>
</evidence>
<evidence type="ECO:0000256" key="1">
    <source>
        <dbReference type="ARBA" id="ARBA00004127"/>
    </source>
</evidence>
<evidence type="ECO:0000256" key="8">
    <source>
        <dbReference type="ARBA" id="ARBA00023288"/>
    </source>
</evidence>
<feature type="transmembrane region" description="Helical" evidence="10">
    <location>
        <begin position="26"/>
        <end position="46"/>
    </location>
</feature>
<evidence type="ECO:0000256" key="9">
    <source>
        <dbReference type="ARBA" id="ARBA00023315"/>
    </source>
</evidence>
<feature type="compositionally biased region" description="Acidic residues" evidence="11">
    <location>
        <begin position="101"/>
        <end position="116"/>
    </location>
</feature>
<evidence type="ECO:0000313" key="13">
    <source>
        <dbReference type="EnsemblMetazoa" id="XP_038063587.1"/>
    </source>
</evidence>
<dbReference type="RefSeq" id="XP_038063586.1">
    <property type="nucleotide sequence ID" value="XM_038207658.1"/>
</dbReference>
<dbReference type="EnsemblMetazoa" id="XM_038207659.1">
    <property type="protein sequence ID" value="XP_038063587.1"/>
    <property type="gene ID" value="LOC119734266"/>
</dbReference>
<dbReference type="GO" id="GO:0005794">
    <property type="term" value="C:Golgi apparatus"/>
    <property type="evidence" value="ECO:0007669"/>
    <property type="project" value="TreeGrafter"/>
</dbReference>